<proteinExistence type="inferred from homology"/>
<protein>
    <submittedName>
        <fullName evidence="6">Integrase</fullName>
    </submittedName>
</protein>
<dbReference type="Pfam" id="PF13356">
    <property type="entry name" value="Arm-DNA-bind_3"/>
    <property type="match status" value="1"/>
</dbReference>
<dbReference type="InterPro" id="IPR025166">
    <property type="entry name" value="Integrase_DNA_bind_dom"/>
</dbReference>
<dbReference type="EMBL" id="CP028475">
    <property type="protein sequence ID" value="AVW90645.1"/>
    <property type="molecule type" value="Genomic_DNA"/>
</dbReference>
<dbReference type="Gene3D" id="1.10.443.10">
    <property type="entry name" value="Intergrase catalytic core"/>
    <property type="match status" value="1"/>
</dbReference>
<evidence type="ECO:0000256" key="3">
    <source>
        <dbReference type="ARBA" id="ARBA00023125"/>
    </source>
</evidence>
<keyword evidence="3" id="KW-0238">DNA-binding</keyword>
<dbReference type="Pfam" id="PF00589">
    <property type="entry name" value="Phage_integrase"/>
    <property type="match status" value="1"/>
</dbReference>
<dbReference type="GO" id="GO:0003677">
    <property type="term" value="F:DNA binding"/>
    <property type="evidence" value="ECO:0007669"/>
    <property type="project" value="UniProtKB-KW"/>
</dbReference>
<sequence length="431" mass="48527">MPKLTKTYIDKVEAPATGYVMHWDGGHDSAVKGYGLRVSAPSDLYPKGKRVFVAHGRVRGRQVNLTLGPIGELTEAEARDKARRLLQRMREGIDPRDERKQDEAMKVTLRQVADSYMTRPGKLKESSAAQIERHVTTTLAQWEHKPILTITEDGCRQLYRKLMTKGLRGDRKQGSPGQANQSLSILKALLNYASRQYRRADGSPLIANNPVDGLRDDWVELKPRTGRIPDNRVGAVWSALKEWRAEAYTRDSLAGIDLVMFLLLTGCRLNEAASLRWEQVHIEDDPAACWWHLPDPKNRNPFWFPCSTQLVDLLRTRERVEGSPWVFTTWSKSGHIVSPRDLLKKVSKVAGTKVTNHDLRRTTINVGAGQCGMDFYKVELLTGHLPKTVTARHYLETERLAYLYPEAQSIADWIEAEAAKASGANVVAISA</sequence>
<name>A0A2R4M0D6_9RHOB</name>
<evidence type="ECO:0000256" key="2">
    <source>
        <dbReference type="ARBA" id="ARBA00022908"/>
    </source>
</evidence>
<dbReference type="GO" id="GO:0006310">
    <property type="term" value="P:DNA recombination"/>
    <property type="evidence" value="ECO:0007669"/>
    <property type="project" value="UniProtKB-KW"/>
</dbReference>
<dbReference type="InterPro" id="IPR002104">
    <property type="entry name" value="Integrase_catalytic"/>
</dbReference>
<feature type="domain" description="Tyr recombinase" evidence="5">
    <location>
        <begin position="227"/>
        <end position="412"/>
    </location>
</feature>
<dbReference type="InterPro" id="IPR010998">
    <property type="entry name" value="Integrase_recombinase_N"/>
</dbReference>
<dbReference type="InterPro" id="IPR038488">
    <property type="entry name" value="Integrase_DNA-bd_sf"/>
</dbReference>
<dbReference type="GO" id="GO:0015074">
    <property type="term" value="P:DNA integration"/>
    <property type="evidence" value="ECO:0007669"/>
    <property type="project" value="UniProtKB-KW"/>
</dbReference>
<evidence type="ECO:0000313" key="7">
    <source>
        <dbReference type="Proteomes" id="UP000241447"/>
    </source>
</evidence>
<keyword evidence="2" id="KW-0229">DNA integration</keyword>
<reference evidence="6 7" key="1">
    <citation type="submission" date="2018-03" db="EMBL/GenBank/DDBJ databases">
        <title>The Complete Genome of Celeribacter baekdonensis strain LH4, a Thiosulfate-Oxidizing Alphaproteobacterium Isolated from Gulf of Mexico Continental Slope Sediments.</title>
        <authorList>
            <person name="Flood B.E."/>
            <person name="Bailey J.V."/>
            <person name="Leprich D."/>
        </authorList>
    </citation>
    <scope>NUCLEOTIDE SEQUENCE [LARGE SCALE GENOMIC DNA]</scope>
    <source>
        <strain evidence="6 7">LH4</strain>
    </source>
</reference>
<evidence type="ECO:0000256" key="1">
    <source>
        <dbReference type="ARBA" id="ARBA00008857"/>
    </source>
</evidence>
<dbReference type="AlphaFoldDB" id="A0A2R4M0D6"/>
<dbReference type="InterPro" id="IPR050808">
    <property type="entry name" value="Phage_Integrase"/>
</dbReference>
<organism evidence="6 7">
    <name type="scientific">Celeribacter baekdonensis</name>
    <dbReference type="NCBI Taxonomy" id="875171"/>
    <lineage>
        <taxon>Bacteria</taxon>
        <taxon>Pseudomonadati</taxon>
        <taxon>Pseudomonadota</taxon>
        <taxon>Alphaproteobacteria</taxon>
        <taxon>Rhodobacterales</taxon>
        <taxon>Roseobacteraceae</taxon>
        <taxon>Celeribacter</taxon>
    </lineage>
</organism>
<dbReference type="Proteomes" id="UP000241447">
    <property type="component" value="Chromosome"/>
</dbReference>
<dbReference type="InterPro" id="IPR011010">
    <property type="entry name" value="DNA_brk_join_enz"/>
</dbReference>
<accession>A0A2R4M0D6</accession>
<dbReference type="Gene3D" id="1.10.150.130">
    <property type="match status" value="1"/>
</dbReference>
<dbReference type="Gene3D" id="3.30.160.390">
    <property type="entry name" value="Integrase, DNA-binding domain"/>
    <property type="match status" value="1"/>
</dbReference>
<dbReference type="PANTHER" id="PTHR30629">
    <property type="entry name" value="PROPHAGE INTEGRASE"/>
    <property type="match status" value="1"/>
</dbReference>
<evidence type="ECO:0000313" key="6">
    <source>
        <dbReference type="EMBL" id="AVW90645.1"/>
    </source>
</evidence>
<dbReference type="PROSITE" id="PS51898">
    <property type="entry name" value="TYR_RECOMBINASE"/>
    <property type="match status" value="1"/>
</dbReference>
<keyword evidence="4" id="KW-0233">DNA recombination</keyword>
<dbReference type="RefSeq" id="WP_107718878.1">
    <property type="nucleotide sequence ID" value="NZ_CP028475.1"/>
</dbReference>
<dbReference type="InterPro" id="IPR013762">
    <property type="entry name" value="Integrase-like_cat_sf"/>
</dbReference>
<gene>
    <name evidence="6" type="ORF">DA792_05705</name>
</gene>
<dbReference type="SUPFAM" id="SSF56349">
    <property type="entry name" value="DNA breaking-rejoining enzymes"/>
    <property type="match status" value="1"/>
</dbReference>
<evidence type="ECO:0000256" key="4">
    <source>
        <dbReference type="ARBA" id="ARBA00023172"/>
    </source>
</evidence>
<dbReference type="KEGG" id="cbak:DA792_05705"/>
<dbReference type="PANTHER" id="PTHR30629:SF2">
    <property type="entry name" value="PROPHAGE INTEGRASE INTS-RELATED"/>
    <property type="match status" value="1"/>
</dbReference>
<dbReference type="OrthoDB" id="6388170at2"/>
<evidence type="ECO:0000259" key="5">
    <source>
        <dbReference type="PROSITE" id="PS51898"/>
    </source>
</evidence>
<comment type="similarity">
    <text evidence="1">Belongs to the 'phage' integrase family.</text>
</comment>